<keyword evidence="2" id="KW-1185">Reference proteome</keyword>
<organism evidence="1 2">
    <name type="scientific">Clytia hemisphaerica</name>
    <dbReference type="NCBI Taxonomy" id="252671"/>
    <lineage>
        <taxon>Eukaryota</taxon>
        <taxon>Metazoa</taxon>
        <taxon>Cnidaria</taxon>
        <taxon>Hydrozoa</taxon>
        <taxon>Hydroidolina</taxon>
        <taxon>Leptothecata</taxon>
        <taxon>Obeliida</taxon>
        <taxon>Clytiidae</taxon>
        <taxon>Clytia</taxon>
    </lineage>
</organism>
<protein>
    <submittedName>
        <fullName evidence="1">Uncharacterized protein</fullName>
    </submittedName>
</protein>
<accession>A0A7M5ULR2</accession>
<name>A0A7M5ULR2_9CNID</name>
<evidence type="ECO:0000313" key="1">
    <source>
        <dbReference type="EnsemblMetazoa" id="CLYHEMP002620.1"/>
    </source>
</evidence>
<dbReference type="EnsemblMetazoa" id="CLYHEMT002620.1">
    <property type="protein sequence ID" value="CLYHEMP002620.1"/>
    <property type="gene ID" value="CLYHEMG002620"/>
</dbReference>
<reference evidence="1" key="1">
    <citation type="submission" date="2021-01" db="UniProtKB">
        <authorList>
            <consortium name="EnsemblMetazoa"/>
        </authorList>
    </citation>
    <scope>IDENTIFICATION</scope>
</reference>
<proteinExistence type="predicted"/>
<evidence type="ECO:0000313" key="2">
    <source>
        <dbReference type="Proteomes" id="UP000594262"/>
    </source>
</evidence>
<dbReference type="Proteomes" id="UP000594262">
    <property type="component" value="Unplaced"/>
</dbReference>
<sequence length="202" mass="22711">RLKLIQEDIEDFIDENPIIDLVDIDEISDSLNTIGTLKASFKQLHADLHTDDDQSYQTTLQIIKAYTKDGLAKKRTMKRAIAQTTQSAQVKSIEFATKSIQQKLKLVESKTSFVPSQATNTELKTAQKETSDLSKSLECISKDLQPLIKESFGTASQSEVSNLRTLISLIDKEVSSRELEKHSKFEDSILKIKLPKFSGFES</sequence>
<dbReference type="AlphaFoldDB" id="A0A7M5ULR2"/>